<protein>
    <submittedName>
        <fullName evidence="2">Sugar phosphate isomerase/epimerase family protein</fullName>
    </submittedName>
</protein>
<dbReference type="GO" id="GO:0016853">
    <property type="term" value="F:isomerase activity"/>
    <property type="evidence" value="ECO:0007669"/>
    <property type="project" value="UniProtKB-KW"/>
</dbReference>
<dbReference type="InterPro" id="IPR050312">
    <property type="entry name" value="IolE/XylAMocC-like"/>
</dbReference>
<dbReference type="InterPro" id="IPR013022">
    <property type="entry name" value="Xyl_isomerase-like_TIM-brl"/>
</dbReference>
<comment type="caution">
    <text evidence="2">The sequence shown here is derived from an EMBL/GenBank/DDBJ whole genome shotgun (WGS) entry which is preliminary data.</text>
</comment>
<dbReference type="SUPFAM" id="SSF51658">
    <property type="entry name" value="Xylose isomerase-like"/>
    <property type="match status" value="1"/>
</dbReference>
<feature type="domain" description="Xylose isomerase-like TIM barrel" evidence="1">
    <location>
        <begin position="22"/>
        <end position="244"/>
    </location>
</feature>
<dbReference type="PANTHER" id="PTHR12110:SF53">
    <property type="entry name" value="BLR5974 PROTEIN"/>
    <property type="match status" value="1"/>
</dbReference>
<dbReference type="PANTHER" id="PTHR12110">
    <property type="entry name" value="HYDROXYPYRUVATE ISOMERASE"/>
    <property type="match status" value="1"/>
</dbReference>
<proteinExistence type="predicted"/>
<dbReference type="InterPro" id="IPR036237">
    <property type="entry name" value="Xyl_isomerase-like_sf"/>
</dbReference>
<dbReference type="Pfam" id="PF01261">
    <property type="entry name" value="AP_endonuc_2"/>
    <property type="match status" value="1"/>
</dbReference>
<name>A0ABV6JHS5_9BACL</name>
<evidence type="ECO:0000313" key="3">
    <source>
        <dbReference type="Proteomes" id="UP001589818"/>
    </source>
</evidence>
<dbReference type="RefSeq" id="WP_204816546.1">
    <property type="nucleotide sequence ID" value="NZ_JANHOF010000001.1"/>
</dbReference>
<gene>
    <name evidence="2" type="ORF">ACFFJ8_29255</name>
</gene>
<organism evidence="2 3">
    <name type="scientific">Paenibacillus mendelii</name>
    <dbReference type="NCBI Taxonomy" id="206163"/>
    <lineage>
        <taxon>Bacteria</taxon>
        <taxon>Bacillati</taxon>
        <taxon>Bacillota</taxon>
        <taxon>Bacilli</taxon>
        <taxon>Bacillales</taxon>
        <taxon>Paenibacillaceae</taxon>
        <taxon>Paenibacillus</taxon>
    </lineage>
</organism>
<dbReference type="Gene3D" id="3.20.20.150">
    <property type="entry name" value="Divalent-metal-dependent TIM barrel enzymes"/>
    <property type="match status" value="1"/>
</dbReference>
<dbReference type="EMBL" id="JBHLVF010000041">
    <property type="protein sequence ID" value="MFC0395442.1"/>
    <property type="molecule type" value="Genomic_DNA"/>
</dbReference>
<reference evidence="2 3" key="1">
    <citation type="submission" date="2024-09" db="EMBL/GenBank/DDBJ databases">
        <authorList>
            <person name="Sun Q."/>
            <person name="Mori K."/>
        </authorList>
    </citation>
    <scope>NUCLEOTIDE SEQUENCE [LARGE SCALE GENOMIC DNA]</scope>
    <source>
        <strain evidence="2 3">CCM 4839</strain>
    </source>
</reference>
<keyword evidence="2" id="KW-0413">Isomerase</keyword>
<keyword evidence="3" id="KW-1185">Reference proteome</keyword>
<dbReference type="Proteomes" id="UP001589818">
    <property type="component" value="Unassembled WGS sequence"/>
</dbReference>
<sequence length="279" mass="31118">MRLGIVIHSLGLPHHDIVGALRRCQELGIMALQCGTEPLLNPVYFDEVKAIIEDSGIELIIGFGDRYIEHADKQPTDRFVRLVETICMPLKVTRIPTASTHHRWRQDPPLAQQLDRMGSALRNLCEAAEPYGVRLAVENHADYRGSDLVQMFRQVDHPALRAQLDTGNAYSVAEDPLDAAFTLAPYTISTHIKDMTVRPLTEGEWIKVKGCGIGEGDVDFPQIVDILSKYCPEVEDLPYTLEIEPPPGADLAALTESGVAYTLKHFSRVIRSNKQVRGR</sequence>
<evidence type="ECO:0000259" key="1">
    <source>
        <dbReference type="Pfam" id="PF01261"/>
    </source>
</evidence>
<accession>A0ABV6JHS5</accession>
<evidence type="ECO:0000313" key="2">
    <source>
        <dbReference type="EMBL" id="MFC0395442.1"/>
    </source>
</evidence>